<dbReference type="NCBIfam" id="NF002063">
    <property type="entry name" value="PRK00893.1-3"/>
    <property type="match status" value="1"/>
</dbReference>
<gene>
    <name evidence="6" type="ORF">J2Z42_001442</name>
</gene>
<sequence length="144" mass="16627">MLEINSIRNGIVIDHIKAGYGMKIFNYLKLNNVDYSVALIMNAQSKKLGRKDIIKIENKLEIDFKVLGFIDPNITINIIKDEVIENKVNLKSPEKIENIIKCKNPRCITSIERNIKQSFYLADKGIGEYRCIYCDEPYNESQIV</sequence>
<proteinExistence type="predicted"/>
<evidence type="ECO:0000256" key="1">
    <source>
        <dbReference type="ARBA" id="ARBA00022723"/>
    </source>
</evidence>
<dbReference type="InterPro" id="IPR036792">
    <property type="entry name" value="Asp_carbatrfase_reg_C_sf"/>
</dbReference>
<dbReference type="InterPro" id="IPR002801">
    <property type="entry name" value="Asp_carbamoylTrfase_reg"/>
</dbReference>
<evidence type="ECO:0000259" key="4">
    <source>
        <dbReference type="Pfam" id="PF01948"/>
    </source>
</evidence>
<keyword evidence="3" id="KW-0665">Pyrimidine biosynthesis</keyword>
<reference evidence="6 7" key="1">
    <citation type="submission" date="2021-03" db="EMBL/GenBank/DDBJ databases">
        <title>Genomic Encyclopedia of Type Strains, Phase IV (KMG-IV): sequencing the most valuable type-strain genomes for metagenomic binning, comparative biology and taxonomic classification.</title>
        <authorList>
            <person name="Goeker M."/>
        </authorList>
    </citation>
    <scope>NUCLEOTIDE SEQUENCE [LARGE SCALE GENOMIC DNA]</scope>
    <source>
        <strain evidence="6 7">DSM 28783</strain>
    </source>
</reference>
<dbReference type="RefSeq" id="WP_209701941.1">
    <property type="nucleotide sequence ID" value="NZ_JAGGLM010000007.1"/>
</dbReference>
<organism evidence="6 7">
    <name type="scientific">Clostridium algifaecis</name>
    <dbReference type="NCBI Taxonomy" id="1472040"/>
    <lineage>
        <taxon>Bacteria</taxon>
        <taxon>Bacillati</taxon>
        <taxon>Bacillota</taxon>
        <taxon>Clostridia</taxon>
        <taxon>Eubacteriales</taxon>
        <taxon>Clostridiaceae</taxon>
        <taxon>Clostridium</taxon>
    </lineage>
</organism>
<feature type="domain" description="Aspartate carbamoyltransferase regulatory subunit N-terminal" evidence="4">
    <location>
        <begin position="2"/>
        <end position="90"/>
    </location>
</feature>
<dbReference type="Proteomes" id="UP001519307">
    <property type="component" value="Unassembled WGS sequence"/>
</dbReference>
<evidence type="ECO:0000256" key="3">
    <source>
        <dbReference type="ARBA" id="ARBA00022975"/>
    </source>
</evidence>
<evidence type="ECO:0000313" key="7">
    <source>
        <dbReference type="Proteomes" id="UP001519307"/>
    </source>
</evidence>
<comment type="caution">
    <text evidence="6">The sequence shown here is derived from an EMBL/GenBank/DDBJ whole genome shotgun (WGS) entry which is preliminary data.</text>
</comment>
<dbReference type="Gene3D" id="3.30.70.140">
    <property type="entry name" value="Aspartate carbamoyltransferase regulatory subunit, N-terminal domain"/>
    <property type="match status" value="1"/>
</dbReference>
<keyword evidence="2" id="KW-0862">Zinc</keyword>
<dbReference type="InterPro" id="IPR020545">
    <property type="entry name" value="Asp_carbamoyltransf_reg_N"/>
</dbReference>
<evidence type="ECO:0000256" key="2">
    <source>
        <dbReference type="ARBA" id="ARBA00022833"/>
    </source>
</evidence>
<protein>
    <submittedName>
        <fullName evidence="6">Aspartate carbamoyltransferase regulatory subunit</fullName>
    </submittedName>
</protein>
<dbReference type="PANTHER" id="PTHR35805:SF1">
    <property type="entry name" value="ASPARTATE CARBAMOYLTRANSFERASE REGULATORY CHAIN"/>
    <property type="match status" value="1"/>
</dbReference>
<dbReference type="PANTHER" id="PTHR35805">
    <property type="entry name" value="ASPARTATE CARBAMOYLTRANSFERASE REGULATORY CHAIN"/>
    <property type="match status" value="1"/>
</dbReference>
<dbReference type="InterPro" id="IPR036793">
    <property type="entry name" value="Asp_carbatrfase_reg_N_sf"/>
</dbReference>
<feature type="domain" description="Aspartate carbamoyltransferase regulatory subunit C-terminal" evidence="5">
    <location>
        <begin position="95"/>
        <end position="143"/>
    </location>
</feature>
<accession>A0ABS4KRV8</accession>
<dbReference type="Pfam" id="PF02748">
    <property type="entry name" value="PyrI_C"/>
    <property type="match status" value="1"/>
</dbReference>
<dbReference type="EMBL" id="JAGGLM010000007">
    <property type="protein sequence ID" value="MBP2032768.1"/>
    <property type="molecule type" value="Genomic_DNA"/>
</dbReference>
<name>A0ABS4KRV8_9CLOT</name>
<keyword evidence="1" id="KW-0479">Metal-binding</keyword>
<evidence type="ECO:0000259" key="5">
    <source>
        <dbReference type="Pfam" id="PF02748"/>
    </source>
</evidence>
<dbReference type="SUPFAM" id="SSF54893">
    <property type="entry name" value="Aspartate carbamoyltransferase, Regulatory-chain, N-terminal domain"/>
    <property type="match status" value="1"/>
</dbReference>
<dbReference type="SUPFAM" id="SSF57825">
    <property type="entry name" value="Aspartate carbamoyltransferase, Regulatory-chain, C-terminal domain"/>
    <property type="match status" value="1"/>
</dbReference>
<dbReference type="InterPro" id="IPR020542">
    <property type="entry name" value="Asp_carbamoyltrfase_reg_C"/>
</dbReference>
<evidence type="ECO:0000313" key="6">
    <source>
        <dbReference type="EMBL" id="MBP2032768.1"/>
    </source>
</evidence>
<dbReference type="Pfam" id="PF01948">
    <property type="entry name" value="PyrI"/>
    <property type="match status" value="1"/>
</dbReference>
<dbReference type="Gene3D" id="2.30.30.20">
    <property type="entry name" value="Aspartate carbamoyltransferase regulatory subunit, C-terminal domain"/>
    <property type="match status" value="1"/>
</dbReference>
<keyword evidence="7" id="KW-1185">Reference proteome</keyword>